<evidence type="ECO:0000313" key="12">
    <source>
        <dbReference type="EMBL" id="KHJ87334.1"/>
    </source>
</evidence>
<evidence type="ECO:0000313" key="13">
    <source>
        <dbReference type="Proteomes" id="UP000053660"/>
    </source>
</evidence>
<dbReference type="GO" id="GO:2000766">
    <property type="term" value="P:negative regulation of cytoplasmic translation"/>
    <property type="evidence" value="ECO:0007669"/>
    <property type="project" value="TreeGrafter"/>
</dbReference>
<evidence type="ECO:0000256" key="2">
    <source>
        <dbReference type="ARBA" id="ARBA00022737"/>
    </source>
</evidence>
<feature type="domain" description="RRM" evidence="11">
    <location>
        <begin position="328"/>
        <end position="406"/>
    </location>
</feature>
<feature type="compositionally biased region" description="Low complexity" evidence="10">
    <location>
        <begin position="87"/>
        <end position="97"/>
    </location>
</feature>
<dbReference type="GO" id="GO:0005634">
    <property type="term" value="C:nucleus"/>
    <property type="evidence" value="ECO:0007669"/>
    <property type="project" value="TreeGrafter"/>
</dbReference>
<comment type="subunit">
    <text evidence="7">Interacts with fbf-1.</text>
</comment>
<comment type="function">
    <text evidence="6">Cytoplasmic polyadenylation element binding protein that binds to and regulates the translation of specific mRNAs. Essential for progression through meiosis. Involved in spermatogenesis.</text>
</comment>
<reference evidence="12 13" key="1">
    <citation type="submission" date="2014-03" db="EMBL/GenBank/DDBJ databases">
        <title>Draft genome of the hookworm Oesophagostomum dentatum.</title>
        <authorList>
            <person name="Mitreva M."/>
        </authorList>
    </citation>
    <scope>NUCLEOTIDE SEQUENCE [LARGE SCALE GENOMIC DNA]</scope>
    <source>
        <strain evidence="12 13">OD-Hann</strain>
    </source>
</reference>
<dbReference type="CDD" id="cd12724">
    <property type="entry name" value="RRM1_CPEB2_like"/>
    <property type="match status" value="1"/>
</dbReference>
<evidence type="ECO:0000259" key="11">
    <source>
        <dbReference type="PROSITE" id="PS50102"/>
    </source>
</evidence>
<evidence type="ECO:0000256" key="10">
    <source>
        <dbReference type="SAM" id="MobiDB-lite"/>
    </source>
</evidence>
<dbReference type="GO" id="GO:0043022">
    <property type="term" value="F:ribosome binding"/>
    <property type="evidence" value="ECO:0007669"/>
    <property type="project" value="TreeGrafter"/>
</dbReference>
<dbReference type="GO" id="GO:0030154">
    <property type="term" value="P:cell differentiation"/>
    <property type="evidence" value="ECO:0007669"/>
    <property type="project" value="UniProtKB-KW"/>
</dbReference>
<dbReference type="PANTHER" id="PTHR12566:SF12">
    <property type="entry name" value="TRANSLATIONAL REGULATOR ORB2"/>
    <property type="match status" value="1"/>
</dbReference>
<keyword evidence="3" id="KW-0221">Differentiation</keyword>
<evidence type="ECO:0000256" key="4">
    <source>
        <dbReference type="ARBA" id="ARBA00022871"/>
    </source>
</evidence>
<sequence>NPFQENSPFGGFSRTNAAVYYQEEYSKRLERQQQKRRYEQNLSNNQVVLRSRGDVALNTPGVGIQAEFFARRGQNLSEGSLKAVTMGSRTSPSSSTRGSKERKNSGKREGDEDDKESWGRELTSTSGSGSSVTEQSGDGPRVGWNNSERTDLNMIDEQYVEYYEYLCQGIQKLLESGITLNSDCESRGSATSFQQPTICRALKSKYYRQYNLGPEIYSRKVFVGGLPIDIEEDELVETFARFGPLVVDWPNKNETKSYYPPKGYVFLIFNHETSVRTLVQHCTIEDEKLFLFISSPMNSEKLKVQIRPWRLADADYLVDVNVPINLRRVVFVGGVPRPIRAVELAHIMDRLYGSVACAGIDTDVEYKYPKGAGRVAFTNYNSYMRAITERYAQLSHGEVEKRVEMKPYVLDDQICEECIREPNGGRHAPFFCPHLECLQYYCESCWTSMHGSPSREHHKPLVKEA</sequence>
<dbReference type="GO" id="GO:0000900">
    <property type="term" value="F:mRNA regulatory element binding translation repressor activity"/>
    <property type="evidence" value="ECO:0007669"/>
    <property type="project" value="TreeGrafter"/>
</dbReference>
<keyword evidence="5 9" id="KW-0694">RNA-binding</keyword>
<dbReference type="GO" id="GO:0043005">
    <property type="term" value="C:neuron projection"/>
    <property type="evidence" value="ECO:0007669"/>
    <property type="project" value="TreeGrafter"/>
</dbReference>
<feature type="compositionally biased region" description="Basic and acidic residues" evidence="10">
    <location>
        <begin position="98"/>
        <end position="110"/>
    </location>
</feature>
<dbReference type="GO" id="GO:0045202">
    <property type="term" value="C:synapse"/>
    <property type="evidence" value="ECO:0007669"/>
    <property type="project" value="TreeGrafter"/>
</dbReference>
<dbReference type="GO" id="GO:0007283">
    <property type="term" value="P:spermatogenesis"/>
    <property type="evidence" value="ECO:0007669"/>
    <property type="project" value="UniProtKB-KW"/>
</dbReference>
<dbReference type="InterPro" id="IPR032296">
    <property type="entry name" value="CEBP_ZZ"/>
</dbReference>
<evidence type="ECO:0000256" key="7">
    <source>
        <dbReference type="ARBA" id="ARBA00065903"/>
    </source>
</evidence>
<dbReference type="InterPro" id="IPR034819">
    <property type="entry name" value="CPEB"/>
</dbReference>
<dbReference type="FunFam" id="4.10.640.40:FF:000001">
    <property type="entry name" value="Cytoplasmic polyadenylation element-binding 2 isoform X2"/>
    <property type="match status" value="1"/>
</dbReference>
<dbReference type="InterPro" id="IPR035979">
    <property type="entry name" value="RBD_domain_sf"/>
</dbReference>
<keyword evidence="4" id="KW-0744">Spermatogenesis</keyword>
<dbReference type="SMART" id="SM00360">
    <property type="entry name" value="RRM"/>
    <property type="match status" value="2"/>
</dbReference>
<evidence type="ECO:0000256" key="8">
    <source>
        <dbReference type="ARBA" id="ARBA00070028"/>
    </source>
</evidence>
<proteinExistence type="predicted"/>
<feature type="non-terminal residue" evidence="12">
    <location>
        <position position="1"/>
    </location>
</feature>
<dbReference type="InterPro" id="IPR000504">
    <property type="entry name" value="RRM_dom"/>
</dbReference>
<dbReference type="PROSITE" id="PS50102">
    <property type="entry name" value="RRM"/>
    <property type="match status" value="2"/>
</dbReference>
<dbReference type="InterPro" id="IPR012677">
    <property type="entry name" value="Nucleotide-bd_a/b_plait_sf"/>
</dbReference>
<gene>
    <name evidence="12" type="ORF">OESDEN_12893</name>
</gene>
<dbReference type="CDD" id="cd12726">
    <property type="entry name" value="RRM2_CPEB2_like"/>
    <property type="match status" value="1"/>
</dbReference>
<dbReference type="Pfam" id="PF16366">
    <property type="entry name" value="CEBP_ZZ"/>
    <property type="match status" value="1"/>
</dbReference>
<protein>
    <recommendedName>
        <fullName evidence="8">Cytoplasmic polyadenylation element-binding protein 1</fullName>
    </recommendedName>
</protein>
<organism evidence="12 13">
    <name type="scientific">Oesophagostomum dentatum</name>
    <name type="common">Nodular worm</name>
    <dbReference type="NCBI Taxonomy" id="61180"/>
    <lineage>
        <taxon>Eukaryota</taxon>
        <taxon>Metazoa</taxon>
        <taxon>Ecdysozoa</taxon>
        <taxon>Nematoda</taxon>
        <taxon>Chromadorea</taxon>
        <taxon>Rhabditida</taxon>
        <taxon>Rhabditina</taxon>
        <taxon>Rhabditomorpha</taxon>
        <taxon>Strongyloidea</taxon>
        <taxon>Strongylidae</taxon>
        <taxon>Oesophagostomum</taxon>
    </lineage>
</organism>
<evidence type="ECO:0000256" key="3">
    <source>
        <dbReference type="ARBA" id="ARBA00022782"/>
    </source>
</evidence>
<keyword evidence="13" id="KW-1185">Reference proteome</keyword>
<feature type="compositionally biased region" description="Low complexity" evidence="10">
    <location>
        <begin position="123"/>
        <end position="137"/>
    </location>
</feature>
<dbReference type="CDD" id="cd19757">
    <property type="entry name" value="Bbox1"/>
    <property type="match status" value="1"/>
</dbReference>
<evidence type="ECO:0000256" key="1">
    <source>
        <dbReference type="ARBA" id="ARBA00022473"/>
    </source>
</evidence>
<name>A0A0B1SQU4_OESDE</name>
<dbReference type="EMBL" id="KN557982">
    <property type="protein sequence ID" value="KHJ87334.1"/>
    <property type="molecule type" value="Genomic_DNA"/>
</dbReference>
<evidence type="ECO:0000256" key="6">
    <source>
        <dbReference type="ARBA" id="ARBA00058170"/>
    </source>
</evidence>
<dbReference type="Pfam" id="PF16367">
    <property type="entry name" value="RRM_7"/>
    <property type="match status" value="1"/>
</dbReference>
<dbReference type="GO" id="GO:0005737">
    <property type="term" value="C:cytoplasm"/>
    <property type="evidence" value="ECO:0007669"/>
    <property type="project" value="TreeGrafter"/>
</dbReference>
<accession>A0A0B1SQU4</accession>
<dbReference type="InterPro" id="IPR038446">
    <property type="entry name" value="CEBP_ZZ_sf"/>
</dbReference>
<feature type="region of interest" description="Disordered" evidence="10">
    <location>
        <begin position="80"/>
        <end position="147"/>
    </location>
</feature>
<dbReference type="Gene3D" id="4.10.640.40">
    <property type="entry name" value="Cytoplasmic polyadenylation element-binding protein, ZZ domain"/>
    <property type="match status" value="1"/>
</dbReference>
<dbReference type="AlphaFoldDB" id="A0A0B1SQU4"/>
<evidence type="ECO:0000256" key="9">
    <source>
        <dbReference type="PROSITE-ProRule" id="PRU00176"/>
    </source>
</evidence>
<dbReference type="SUPFAM" id="SSF54928">
    <property type="entry name" value="RNA-binding domain, RBD"/>
    <property type="match status" value="1"/>
</dbReference>
<dbReference type="GO" id="GO:0008135">
    <property type="term" value="F:translation factor activity, RNA binding"/>
    <property type="evidence" value="ECO:0007669"/>
    <property type="project" value="TreeGrafter"/>
</dbReference>
<dbReference type="PANTHER" id="PTHR12566">
    <property type="entry name" value="CYTOPLASMIC POLYADENYLATION ELEMENT BINDING PROTEIN CPEB"/>
    <property type="match status" value="1"/>
</dbReference>
<feature type="domain" description="RRM" evidence="11">
    <location>
        <begin position="219"/>
        <end position="305"/>
    </location>
</feature>
<dbReference type="Gene3D" id="3.30.70.330">
    <property type="match status" value="2"/>
</dbReference>
<keyword evidence="2" id="KW-0677">Repeat</keyword>
<dbReference type="FunFam" id="3.30.70.330:FF:001423">
    <property type="entry name" value="Feminization Of Germline"/>
    <property type="match status" value="1"/>
</dbReference>
<evidence type="ECO:0000256" key="5">
    <source>
        <dbReference type="ARBA" id="ARBA00022884"/>
    </source>
</evidence>
<dbReference type="OrthoDB" id="10033548at2759"/>
<dbReference type="GO" id="GO:0003730">
    <property type="term" value="F:mRNA 3'-UTR binding"/>
    <property type="evidence" value="ECO:0007669"/>
    <property type="project" value="InterPro"/>
</dbReference>
<keyword evidence="1" id="KW-0217">Developmental protein</keyword>
<dbReference type="Proteomes" id="UP000053660">
    <property type="component" value="Unassembled WGS sequence"/>
</dbReference>